<evidence type="ECO:0000259" key="1">
    <source>
        <dbReference type="Pfam" id="PF12697"/>
    </source>
</evidence>
<reference evidence="2" key="1">
    <citation type="submission" date="2023-06" db="EMBL/GenBank/DDBJ databases">
        <title>MT1 and MT2 Draft Genomes of Novel Species.</title>
        <authorList>
            <person name="Venkateswaran K."/>
        </authorList>
    </citation>
    <scope>NUCLEOTIDE SEQUENCE</scope>
    <source>
        <strain evidence="2">F6_8S_P_1B</strain>
    </source>
</reference>
<dbReference type="Pfam" id="PF12697">
    <property type="entry name" value="Abhydrolase_6"/>
    <property type="match status" value="1"/>
</dbReference>
<evidence type="ECO:0000313" key="2">
    <source>
        <dbReference type="EMBL" id="MDN4615852.1"/>
    </source>
</evidence>
<keyword evidence="2" id="KW-0378">Hydrolase</keyword>
<dbReference type="PANTHER" id="PTHR43194:SF2">
    <property type="entry name" value="PEROXISOMAL MEMBRANE PROTEIN LPX1"/>
    <property type="match status" value="1"/>
</dbReference>
<comment type="caution">
    <text evidence="2">The sequence shown here is derived from an EMBL/GenBank/DDBJ whole genome shotgun (WGS) entry which is preliminary data.</text>
</comment>
<evidence type="ECO:0000313" key="3">
    <source>
        <dbReference type="Proteomes" id="UP001174208"/>
    </source>
</evidence>
<dbReference type="RefSeq" id="WP_301212129.1">
    <property type="nucleotide sequence ID" value="NZ_JAROCF010000001.1"/>
</dbReference>
<protein>
    <submittedName>
        <fullName evidence="2">Alpha/beta fold hydrolase</fullName>
    </submittedName>
</protein>
<name>A0ABT8KF99_9MICO</name>
<accession>A0ABT8KF99</accession>
<feature type="domain" description="AB hydrolase-1" evidence="1">
    <location>
        <begin position="16"/>
        <end position="228"/>
    </location>
</feature>
<dbReference type="GO" id="GO:0016787">
    <property type="term" value="F:hydrolase activity"/>
    <property type="evidence" value="ECO:0007669"/>
    <property type="project" value="UniProtKB-KW"/>
</dbReference>
<dbReference type="Gene3D" id="3.40.50.1820">
    <property type="entry name" value="alpha/beta hydrolase"/>
    <property type="match status" value="1"/>
</dbReference>
<dbReference type="SUPFAM" id="SSF53474">
    <property type="entry name" value="alpha/beta-Hydrolases"/>
    <property type="match status" value="1"/>
</dbReference>
<dbReference type="EMBL" id="JAROCF010000001">
    <property type="protein sequence ID" value="MDN4615852.1"/>
    <property type="molecule type" value="Genomic_DNA"/>
</dbReference>
<dbReference type="InterPro" id="IPR029058">
    <property type="entry name" value="AB_hydrolase_fold"/>
</dbReference>
<sequence length="234" mass="25723">MRLHTREWGSGDRYAVLVHGVMSDSRTWRRVGPELARRGYHVVAVDLRGHGHSAHADEYTAELMAADVVETVPTRPDLVVGHSLGGLTVSLAVERLDPRRAVYVDPAFSSPASGWFQRMLAPAFLRQLARRSAARIAKVNPKWDPADVAIEVESFRVFDRAVLPSLVAPGALRAPDTMAVPSLVVLADRSRLVGPQLADRLRDDGFEVRVVAGSGHVVNRDDHDGFMRALDGWI</sequence>
<keyword evidence="3" id="KW-1185">Reference proteome</keyword>
<dbReference type="Proteomes" id="UP001174208">
    <property type="component" value="Unassembled WGS sequence"/>
</dbReference>
<proteinExistence type="predicted"/>
<dbReference type="PANTHER" id="PTHR43194">
    <property type="entry name" value="HYDROLASE ALPHA/BETA FOLD FAMILY"/>
    <property type="match status" value="1"/>
</dbReference>
<gene>
    <name evidence="2" type="ORF">P5G50_15475</name>
</gene>
<organism evidence="2 3">
    <name type="scientific">Leifsonia williamsii</name>
    <dbReference type="NCBI Taxonomy" id="3035919"/>
    <lineage>
        <taxon>Bacteria</taxon>
        <taxon>Bacillati</taxon>
        <taxon>Actinomycetota</taxon>
        <taxon>Actinomycetes</taxon>
        <taxon>Micrococcales</taxon>
        <taxon>Microbacteriaceae</taxon>
        <taxon>Leifsonia</taxon>
    </lineage>
</organism>
<dbReference type="InterPro" id="IPR050228">
    <property type="entry name" value="Carboxylesterase_BioH"/>
</dbReference>
<dbReference type="InterPro" id="IPR000073">
    <property type="entry name" value="AB_hydrolase_1"/>
</dbReference>